<dbReference type="OrthoDB" id="542676at2759"/>
<evidence type="ECO:0000313" key="2">
    <source>
        <dbReference type="EMBL" id="EFJ52612.1"/>
    </source>
</evidence>
<proteinExistence type="predicted"/>
<dbReference type="AlphaFoldDB" id="D8TGY1"/>
<gene>
    <name evidence="2" type="ORF">VOLCADRAFT_85773</name>
</gene>
<dbReference type="RefSeq" id="XP_002945617.1">
    <property type="nucleotide sequence ID" value="XM_002945571.1"/>
</dbReference>
<protein>
    <submittedName>
        <fullName evidence="2">Uncharacterized protein</fullName>
    </submittedName>
</protein>
<name>D8TGY1_VOLCA</name>
<sequence length="264" mass="29293">MLGTQKPLRYSQAHRTQLCGHLWPFKARHGVIVNFKQSSSPPKSSMPPSAESKPLEGSFQKSVEVMLNRHSPSRYRSDSRRFLGKNQLDLNVLTFVILDDNTPAFIPAPLLPGASLDFPRKGGFIFEARYMYLSELQGRRGRGGNGRLSVQAAERAELLRGALLKLRTALGLPPQEVPYASSGWMRTNRCPRCHGVGRLAWRAWFRVVVAVAGLADGLGEPHDWDGREGDGIWKRGGKSCKEASVVHSGHGGCKRVKDRRLTVN</sequence>
<feature type="region of interest" description="Disordered" evidence="1">
    <location>
        <begin position="36"/>
        <end position="57"/>
    </location>
</feature>
<reference evidence="2 3" key="1">
    <citation type="journal article" date="2010" name="Science">
        <title>Genomic analysis of organismal complexity in the multicellular green alga Volvox carteri.</title>
        <authorList>
            <person name="Prochnik S.E."/>
            <person name="Umen J."/>
            <person name="Nedelcu A.M."/>
            <person name="Hallmann A."/>
            <person name="Miller S.M."/>
            <person name="Nishii I."/>
            <person name="Ferris P."/>
            <person name="Kuo A."/>
            <person name="Mitros T."/>
            <person name="Fritz-Laylin L.K."/>
            <person name="Hellsten U."/>
            <person name="Chapman J."/>
            <person name="Simakov O."/>
            <person name="Rensing S.A."/>
            <person name="Terry A."/>
            <person name="Pangilinan J."/>
            <person name="Kapitonov V."/>
            <person name="Jurka J."/>
            <person name="Salamov A."/>
            <person name="Shapiro H."/>
            <person name="Schmutz J."/>
            <person name="Grimwood J."/>
            <person name="Lindquist E."/>
            <person name="Lucas S."/>
            <person name="Grigoriev I.V."/>
            <person name="Schmitt R."/>
            <person name="Kirk D."/>
            <person name="Rokhsar D.S."/>
        </authorList>
    </citation>
    <scope>NUCLEOTIDE SEQUENCE [LARGE SCALE GENOMIC DNA]</scope>
    <source>
        <strain evidence="3">f. Nagariensis / Eve</strain>
    </source>
</reference>
<dbReference type="EMBL" id="GL378323">
    <property type="protein sequence ID" value="EFJ52612.1"/>
    <property type="molecule type" value="Genomic_DNA"/>
</dbReference>
<feature type="compositionally biased region" description="Low complexity" evidence="1">
    <location>
        <begin position="36"/>
        <end position="52"/>
    </location>
</feature>
<accession>D8TGY1</accession>
<dbReference type="KEGG" id="vcn:VOLCADRAFT_85773"/>
<evidence type="ECO:0000256" key="1">
    <source>
        <dbReference type="SAM" id="MobiDB-lite"/>
    </source>
</evidence>
<evidence type="ECO:0000313" key="3">
    <source>
        <dbReference type="Proteomes" id="UP000001058"/>
    </source>
</evidence>
<organism evidence="3">
    <name type="scientific">Volvox carteri f. nagariensis</name>
    <dbReference type="NCBI Taxonomy" id="3068"/>
    <lineage>
        <taxon>Eukaryota</taxon>
        <taxon>Viridiplantae</taxon>
        <taxon>Chlorophyta</taxon>
        <taxon>core chlorophytes</taxon>
        <taxon>Chlorophyceae</taxon>
        <taxon>CS clade</taxon>
        <taxon>Chlamydomonadales</taxon>
        <taxon>Volvocaceae</taxon>
        <taxon>Volvox</taxon>
    </lineage>
</organism>
<keyword evidence="3" id="KW-1185">Reference proteome</keyword>
<dbReference type="InParanoid" id="D8TGY1"/>
<dbReference type="GeneID" id="9625377"/>
<dbReference type="Proteomes" id="UP000001058">
    <property type="component" value="Unassembled WGS sequence"/>
</dbReference>